<dbReference type="EMBL" id="LFOD01000020">
    <property type="protein sequence ID" value="KMV16489.1"/>
    <property type="molecule type" value="Genomic_DNA"/>
</dbReference>
<accession>A0A0J8WU07</accession>
<dbReference type="RefSeq" id="WP_019349205.1">
    <property type="nucleotide sequence ID" value="NZ_AGSZ01000989.1"/>
</dbReference>
<dbReference type="Proteomes" id="UP000037594">
    <property type="component" value="Unassembled WGS sequence"/>
</dbReference>
<evidence type="ECO:0000313" key="3">
    <source>
        <dbReference type="Proteomes" id="UP000037594"/>
    </source>
</evidence>
<dbReference type="PATRIC" id="fig|451644.5.peg.4129"/>
<gene>
    <name evidence="2" type="ORF">A5726_05435</name>
    <name evidence="1" type="ORF">ACT17_19965</name>
</gene>
<proteinExistence type="predicted"/>
<protein>
    <submittedName>
        <fullName evidence="1">Uncharacterized protein</fullName>
    </submittedName>
</protein>
<sequence length="219" mass="23942">MTDPPSNPGNDYRRLITVESVVDAIAPHVANLRLLPPRETPEWLWQLTVPDTWQVVQLDTAPVRPTRTAVADARVDGGWDGCETVSVYRFTGFPPCGVITEHNDCTLRGLGAESLTTHPLTVPAWRQVCAVRSSGYFSAAGRRMWAQYSTYVMGDSTANDAWLVLHGLFISADARARLRDGITELSDVLHDAFLTAVATVNADAPTTPIPVTEEHPYGS</sequence>
<reference evidence="2 4" key="2">
    <citation type="submission" date="2016-06" db="EMBL/GenBank/DDBJ databases">
        <authorList>
            <person name="Kjaerup R.B."/>
            <person name="Dalgaard T.S."/>
            <person name="Juul-Madsen H.R."/>
        </authorList>
    </citation>
    <scope>NUCLEOTIDE SEQUENCE [LARGE SCALE GENOMIC DNA]</scope>
    <source>
        <strain evidence="2 4">ACS1953</strain>
    </source>
</reference>
<name>A0A0J8WU07_9MYCO</name>
<dbReference type="AlphaFoldDB" id="A0A0J8WU07"/>
<comment type="caution">
    <text evidence="1">The sequence shown here is derived from an EMBL/GenBank/DDBJ whole genome shotgun (WGS) entry which is preliminary data.</text>
</comment>
<dbReference type="OrthoDB" id="4725827at2"/>
<dbReference type="EMBL" id="LZHX01000019">
    <property type="protein sequence ID" value="OBF26612.1"/>
    <property type="molecule type" value="Genomic_DNA"/>
</dbReference>
<reference evidence="1 3" key="1">
    <citation type="submission" date="2015-06" db="EMBL/GenBank/DDBJ databases">
        <title>Genome sequence of Mycobacterium conceptionense strain MLE.</title>
        <authorList>
            <person name="Greninger A.L."/>
            <person name="Cunningham G."/>
            <person name="Chiu C.Y."/>
            <person name="Miller S."/>
        </authorList>
    </citation>
    <scope>NUCLEOTIDE SEQUENCE [LARGE SCALE GENOMIC DNA]</scope>
    <source>
        <strain evidence="1 3">MLE</strain>
    </source>
</reference>
<organism evidence="1 3">
    <name type="scientific">Mycolicibacterium conceptionense</name>
    <dbReference type="NCBI Taxonomy" id="451644"/>
    <lineage>
        <taxon>Bacteria</taxon>
        <taxon>Bacillati</taxon>
        <taxon>Actinomycetota</taxon>
        <taxon>Actinomycetes</taxon>
        <taxon>Mycobacteriales</taxon>
        <taxon>Mycobacteriaceae</taxon>
        <taxon>Mycolicibacterium</taxon>
    </lineage>
</organism>
<evidence type="ECO:0000313" key="1">
    <source>
        <dbReference type="EMBL" id="KMV16489.1"/>
    </source>
</evidence>
<dbReference type="Proteomes" id="UP000093779">
    <property type="component" value="Unassembled WGS sequence"/>
</dbReference>
<evidence type="ECO:0000313" key="2">
    <source>
        <dbReference type="EMBL" id="OBF26612.1"/>
    </source>
</evidence>
<evidence type="ECO:0000313" key="4">
    <source>
        <dbReference type="Proteomes" id="UP000093779"/>
    </source>
</evidence>